<dbReference type="InterPro" id="IPR016084">
    <property type="entry name" value="Haem_Oase-like_multi-hlx"/>
</dbReference>
<dbReference type="OrthoDB" id="652091at2759"/>
<evidence type="ECO:0000256" key="3">
    <source>
        <dbReference type="ARBA" id="ARBA00023004"/>
    </source>
</evidence>
<evidence type="ECO:0000313" key="7">
    <source>
        <dbReference type="EMBL" id="ONH65269.1"/>
    </source>
</evidence>
<keyword evidence="2 4" id="KW-0479">Metal-binding</keyword>
<keyword evidence="1" id="KW-0349">Heme</keyword>
<keyword evidence="8" id="KW-1185">Reference proteome</keyword>
<dbReference type="EMBL" id="MPUK01000012">
    <property type="protein sequence ID" value="ONH65269.1"/>
    <property type="molecule type" value="Genomic_DNA"/>
</dbReference>
<reference evidence="8" key="2">
    <citation type="journal article" date="2017" name="Genome Announc.">
        <title>Genome sequences of Cyberlindnera fabianii 65, Pichia kudriavzevii 129, and Saccharomyces cerevisiae 131 isolated from fermented masau fruits in Zimbabwe.</title>
        <authorList>
            <person name="van Rijswijck I.M.H."/>
            <person name="Derks M.F.L."/>
            <person name="Abee T."/>
            <person name="de Ridder D."/>
            <person name="Smid E.J."/>
        </authorList>
    </citation>
    <scope>NUCLEOTIDE SEQUENCE [LARGE SCALE GENOMIC DNA]</scope>
    <source>
        <strain evidence="8">65</strain>
    </source>
</reference>
<organism evidence="6">
    <name type="scientific">Cyberlindnera fabianii</name>
    <name type="common">Yeast</name>
    <name type="synonym">Hansenula fabianii</name>
    <dbReference type="NCBI Taxonomy" id="36022"/>
    <lineage>
        <taxon>Eukaryota</taxon>
        <taxon>Fungi</taxon>
        <taxon>Dikarya</taxon>
        <taxon>Ascomycota</taxon>
        <taxon>Saccharomycotina</taxon>
        <taxon>Saccharomycetes</taxon>
        <taxon>Phaffomycetales</taxon>
        <taxon>Phaffomycetaceae</taxon>
        <taxon>Cyberlindnera</taxon>
    </lineage>
</organism>
<reference evidence="7" key="3">
    <citation type="submission" date="2017-01" db="EMBL/GenBank/DDBJ databases">
        <authorList>
            <person name="Mah S.A."/>
            <person name="Swanson W.J."/>
            <person name="Moy G.W."/>
            <person name="Vacquier V.D."/>
        </authorList>
    </citation>
    <scope>NUCLEOTIDE SEQUENCE [LARGE SCALE GENOMIC DNA]</scope>
    <source>
        <strain evidence="7">65</strain>
    </source>
</reference>
<dbReference type="PANTHER" id="PTHR10720:SF0">
    <property type="entry name" value="HEME OXYGENASE"/>
    <property type="match status" value="1"/>
</dbReference>
<evidence type="ECO:0000256" key="2">
    <source>
        <dbReference type="ARBA" id="ARBA00022723"/>
    </source>
</evidence>
<accession>A0A061B4D7</accession>
<evidence type="ECO:0000256" key="4">
    <source>
        <dbReference type="PIRSR" id="PIRSR000343-2"/>
    </source>
</evidence>
<dbReference type="OMA" id="FAFAFQM"/>
<feature type="binding site" description="axial binding residue" evidence="4">
    <location>
        <position position="36"/>
    </location>
    <ligand>
        <name>heme b</name>
        <dbReference type="ChEBI" id="CHEBI:60344"/>
    </ligand>
    <ligandPart>
        <name>Fe</name>
        <dbReference type="ChEBI" id="CHEBI:18248"/>
    </ligandPart>
</feature>
<dbReference type="VEuPathDB" id="FungiDB:BON22_4861"/>
<dbReference type="Gene3D" id="1.20.910.10">
    <property type="entry name" value="Heme oxygenase-like"/>
    <property type="match status" value="1"/>
</dbReference>
<keyword evidence="5" id="KW-1133">Transmembrane helix</keyword>
<evidence type="ECO:0000313" key="6">
    <source>
        <dbReference type="EMBL" id="CDR41890.1"/>
    </source>
</evidence>
<keyword evidence="3 4" id="KW-0408">Iron</keyword>
<dbReference type="InterPro" id="IPR016053">
    <property type="entry name" value="Haem_Oase-like"/>
</dbReference>
<dbReference type="PANTHER" id="PTHR10720">
    <property type="entry name" value="HEME OXYGENASE"/>
    <property type="match status" value="1"/>
</dbReference>
<dbReference type="GO" id="GO:0006788">
    <property type="term" value="P:heme oxidation"/>
    <property type="evidence" value="ECO:0007669"/>
    <property type="project" value="InterPro"/>
</dbReference>
<gene>
    <name evidence="7" type="ORF">BON22_4861</name>
    <name evidence="6" type="ORF">CYFA0S_08e01222g</name>
</gene>
<evidence type="ECO:0000313" key="8">
    <source>
        <dbReference type="Proteomes" id="UP000189513"/>
    </source>
</evidence>
<dbReference type="EMBL" id="LK052893">
    <property type="protein sequence ID" value="CDR41890.1"/>
    <property type="molecule type" value="Genomic_DNA"/>
</dbReference>
<dbReference type="AlphaFoldDB" id="A0A061B4D7"/>
<dbReference type="SUPFAM" id="SSF48613">
    <property type="entry name" value="Heme oxygenase-like"/>
    <property type="match status" value="1"/>
</dbReference>
<dbReference type="InterPro" id="IPR002051">
    <property type="entry name" value="Haem_Oase"/>
</dbReference>
<dbReference type="CDD" id="cd19165">
    <property type="entry name" value="HemeO"/>
    <property type="match status" value="1"/>
</dbReference>
<dbReference type="STRING" id="36022.A0A061B4D7"/>
<protein>
    <submittedName>
        <fullName evidence="6">CYFA0S08e01222g1_1</fullName>
    </submittedName>
    <submittedName>
        <fullName evidence="7">Heme-binding protein HMX1</fullName>
    </submittedName>
</protein>
<evidence type="ECO:0000256" key="5">
    <source>
        <dbReference type="SAM" id="Phobius"/>
    </source>
</evidence>
<proteinExistence type="predicted"/>
<dbReference type="Pfam" id="PF01126">
    <property type="entry name" value="Heme_oxygenase"/>
    <property type="match status" value="1"/>
</dbReference>
<evidence type="ECO:0000256" key="1">
    <source>
        <dbReference type="ARBA" id="ARBA00022617"/>
    </source>
</evidence>
<dbReference type="Proteomes" id="UP000189513">
    <property type="component" value="Unassembled WGS sequence"/>
</dbReference>
<keyword evidence="5" id="KW-0472">Membrane</keyword>
<dbReference type="GO" id="GO:0046872">
    <property type="term" value="F:metal ion binding"/>
    <property type="evidence" value="ECO:0007669"/>
    <property type="project" value="UniProtKB-KW"/>
</dbReference>
<feature type="transmembrane region" description="Helical" evidence="5">
    <location>
        <begin position="265"/>
        <end position="286"/>
    </location>
</feature>
<sequence>MVAYKQTKIPQAEILPQPTDIGALGNRINHNTRHEHNAIDRQMTIKFALALRDARIYRQGIQAFYHVFKTVEQLIDEELAREPRTKTGEVLAQFWRPEFARTGPMQKDLLFFYNNDSSKFETPIRDEQIAFAKHIRDAYAQKPHILLAYCHVMYLALFAGGRIMRSAVTKATGIFPQVDGKTTEEVSKLGTHFFKFNVEDEEVLRLEYKKAYELATRNALTEEEKIDIIEEAKEIFRRNGIVVSEIELHNRKKLTSKLSYKVLNYGYYVVLILAIFASFSIARRLISHLL</sequence>
<keyword evidence="5" id="KW-0812">Transmembrane</keyword>
<dbReference type="PIRSF" id="PIRSF000343">
    <property type="entry name" value="Haem_Oase"/>
    <property type="match status" value="1"/>
</dbReference>
<dbReference type="GO" id="GO:0004392">
    <property type="term" value="F:heme oxygenase (decyclizing) activity"/>
    <property type="evidence" value="ECO:0007669"/>
    <property type="project" value="InterPro"/>
</dbReference>
<reference evidence="6" key="1">
    <citation type="journal article" date="2014" name="Genome Announc.">
        <title>Genome sequence of the yeast Cyberlindnera fabianii (Hansenula fabianii).</title>
        <authorList>
            <person name="Freel K.C."/>
            <person name="Sarilar V."/>
            <person name="Neuveglise C."/>
            <person name="Devillers H."/>
            <person name="Friedrich A."/>
            <person name="Schacherer J."/>
        </authorList>
    </citation>
    <scope>NUCLEOTIDE SEQUENCE</scope>
    <source>
        <strain evidence="6">YJS4271</strain>
    </source>
</reference>
<name>A0A061B4D7_CYBFA</name>